<keyword evidence="10 16" id="KW-1133">Transmembrane helix</keyword>
<accession>A0A075C9Q4</accession>
<dbReference type="AlphaFoldDB" id="A0A075C9Q4"/>
<evidence type="ECO:0000256" key="2">
    <source>
        <dbReference type="ARBA" id="ARBA00005698"/>
    </source>
</evidence>
<evidence type="ECO:0000256" key="7">
    <source>
        <dbReference type="ARBA" id="ARBA00022692"/>
    </source>
</evidence>
<sequence>MTLLFIPSVLILSFLFTRLTHPLSMGLTLLVQTILISLTTGLSTYSYWFSYILFMIFLGGMLVLFIYVTSLASNESFHFSYSILTISLGFLIFLMPLTLIWDSLLNGFMTQLPLSSLNMESSNVFIISWIYTTNLMNFTLFIILYLLLTLIVVVKITNLFKGPLRLSP</sequence>
<evidence type="ECO:0000256" key="9">
    <source>
        <dbReference type="ARBA" id="ARBA00022982"/>
    </source>
</evidence>
<evidence type="ECO:0000256" key="4">
    <source>
        <dbReference type="ARBA" id="ARBA00021095"/>
    </source>
</evidence>
<evidence type="ECO:0000256" key="1">
    <source>
        <dbReference type="ARBA" id="ARBA00004225"/>
    </source>
</evidence>
<evidence type="ECO:0000256" key="5">
    <source>
        <dbReference type="ARBA" id="ARBA00022448"/>
    </source>
</evidence>
<comment type="subcellular location">
    <subcellularLocation>
        <location evidence="1">Mitochondrion membrane</location>
        <topology evidence="1">Multi-pass membrane protein</topology>
    </subcellularLocation>
</comment>
<evidence type="ECO:0000256" key="13">
    <source>
        <dbReference type="ARBA" id="ARBA00023136"/>
    </source>
</evidence>
<dbReference type="EC" id="7.1.1.2" evidence="3"/>
<keyword evidence="8" id="KW-1278">Translocase</keyword>
<keyword evidence="9" id="KW-0249">Electron transport</keyword>
<dbReference type="GeneID" id="20004270"/>
<evidence type="ECO:0000313" key="17">
    <source>
        <dbReference type="EMBL" id="AGW99046.1"/>
    </source>
</evidence>
<dbReference type="InterPro" id="IPR050269">
    <property type="entry name" value="ComplexI_Subunit6"/>
</dbReference>
<evidence type="ECO:0000256" key="15">
    <source>
        <dbReference type="ARBA" id="ARBA00049551"/>
    </source>
</evidence>
<proteinExistence type="inferred from homology"/>
<evidence type="ECO:0000256" key="10">
    <source>
        <dbReference type="ARBA" id="ARBA00022989"/>
    </source>
</evidence>
<evidence type="ECO:0000256" key="3">
    <source>
        <dbReference type="ARBA" id="ARBA00012944"/>
    </source>
</evidence>
<feature type="transmembrane region" description="Helical" evidence="16">
    <location>
        <begin position="138"/>
        <end position="160"/>
    </location>
</feature>
<dbReference type="PANTHER" id="PTHR11435">
    <property type="entry name" value="NADH UBIQUINONE OXIDOREDUCTASE SUBUNIT ND6"/>
    <property type="match status" value="1"/>
</dbReference>
<feature type="transmembrane region" description="Helical" evidence="16">
    <location>
        <begin position="46"/>
        <end position="67"/>
    </location>
</feature>
<reference evidence="17" key="1">
    <citation type="submission" date="2013-07" db="EMBL/GenBank/DDBJ databases">
        <authorList>
            <person name="Pilkington S."/>
        </authorList>
    </citation>
    <scope>NUCLEOTIDE SEQUENCE</scope>
</reference>
<geneLocation type="mitochondrion" evidence="17"/>
<name>A0A075C9Q4_CHAFE</name>
<keyword evidence="5" id="KW-0813">Transport</keyword>
<keyword evidence="7 16" id="KW-0812">Transmembrane</keyword>
<dbReference type="CTD" id="4541"/>
<dbReference type="RefSeq" id="YP_009050072.1">
    <property type="nucleotide sequence ID" value="NC_024632.1"/>
</dbReference>
<evidence type="ECO:0000256" key="8">
    <source>
        <dbReference type="ARBA" id="ARBA00022967"/>
    </source>
</evidence>
<dbReference type="PANTHER" id="PTHR11435:SF1">
    <property type="entry name" value="NADH-UBIQUINONE OXIDOREDUCTASE CHAIN 6"/>
    <property type="match status" value="1"/>
</dbReference>
<dbReference type="GO" id="GO:0008137">
    <property type="term" value="F:NADH dehydrogenase (ubiquinone) activity"/>
    <property type="evidence" value="ECO:0007669"/>
    <property type="project" value="UniProtKB-EC"/>
</dbReference>
<evidence type="ECO:0000256" key="14">
    <source>
        <dbReference type="ARBA" id="ARBA00031019"/>
    </source>
</evidence>
<comment type="catalytic activity">
    <reaction evidence="15">
        <text>a ubiquinone + NADH + 5 H(+)(in) = a ubiquinol + NAD(+) + 4 H(+)(out)</text>
        <dbReference type="Rhea" id="RHEA:29091"/>
        <dbReference type="Rhea" id="RHEA-COMP:9565"/>
        <dbReference type="Rhea" id="RHEA-COMP:9566"/>
        <dbReference type="ChEBI" id="CHEBI:15378"/>
        <dbReference type="ChEBI" id="CHEBI:16389"/>
        <dbReference type="ChEBI" id="CHEBI:17976"/>
        <dbReference type="ChEBI" id="CHEBI:57540"/>
        <dbReference type="ChEBI" id="CHEBI:57945"/>
        <dbReference type="EC" id="7.1.1.2"/>
    </reaction>
</comment>
<protein>
    <recommendedName>
        <fullName evidence="4">NADH-ubiquinone oxidoreductase chain 6</fullName>
        <ecNumber evidence="3">7.1.1.2</ecNumber>
    </recommendedName>
    <alternativeName>
        <fullName evidence="14">NADH dehydrogenase subunit 6</fullName>
    </alternativeName>
</protein>
<keyword evidence="6" id="KW-0679">Respiratory chain</keyword>
<gene>
    <name evidence="17" type="primary">ND6</name>
</gene>
<keyword evidence="11" id="KW-0520">NAD</keyword>
<reference evidence="17" key="2">
    <citation type="journal article" date="2015" name="Sci. Rep.">
        <title>First mitochondrial genome for the red crab (Charybdis feriata) with implication of phylogenomics and population genetics.</title>
        <authorList>
            <person name="Ma H."/>
            <person name="Ma C."/>
            <person name="Li C."/>
            <person name="Lu J."/>
            <person name="Zou X."/>
            <person name="Gong Y."/>
            <person name="Wang W."/>
            <person name="Chen W."/>
            <person name="Ma L."/>
            <person name="Xia L."/>
        </authorList>
    </citation>
    <scope>NUCLEOTIDE SEQUENCE</scope>
</reference>
<dbReference type="EMBL" id="KF386147">
    <property type="protein sequence ID" value="AGW99046.1"/>
    <property type="molecule type" value="Genomic_DNA"/>
</dbReference>
<feature type="transmembrane region" description="Helical" evidence="16">
    <location>
        <begin position="79"/>
        <end position="101"/>
    </location>
</feature>
<dbReference type="GO" id="GO:0031966">
    <property type="term" value="C:mitochondrial membrane"/>
    <property type="evidence" value="ECO:0007669"/>
    <property type="project" value="UniProtKB-SubCell"/>
</dbReference>
<evidence type="ECO:0000256" key="12">
    <source>
        <dbReference type="ARBA" id="ARBA00023128"/>
    </source>
</evidence>
<organism evidence="17">
    <name type="scientific">Charybdis feriata</name>
    <name type="common">Crucifix crab</name>
    <name type="synonym">Cancer feriatus</name>
    <dbReference type="NCBI Taxonomy" id="65693"/>
    <lineage>
        <taxon>Eukaryota</taxon>
        <taxon>Metazoa</taxon>
        <taxon>Ecdysozoa</taxon>
        <taxon>Arthropoda</taxon>
        <taxon>Crustacea</taxon>
        <taxon>Multicrustacea</taxon>
        <taxon>Malacostraca</taxon>
        <taxon>Eumalacostraca</taxon>
        <taxon>Eucarida</taxon>
        <taxon>Decapoda</taxon>
        <taxon>Pleocyemata</taxon>
        <taxon>Brachyura</taxon>
        <taxon>Eubrachyura</taxon>
        <taxon>Portunoidea</taxon>
        <taxon>Portunidae</taxon>
        <taxon>Thalamitinae</taxon>
        <taxon>Charybdis</taxon>
    </lineage>
</organism>
<keyword evidence="13 16" id="KW-0472">Membrane</keyword>
<evidence type="ECO:0000256" key="11">
    <source>
        <dbReference type="ARBA" id="ARBA00023027"/>
    </source>
</evidence>
<evidence type="ECO:0000256" key="6">
    <source>
        <dbReference type="ARBA" id="ARBA00022660"/>
    </source>
</evidence>
<evidence type="ECO:0000256" key="16">
    <source>
        <dbReference type="SAM" id="Phobius"/>
    </source>
</evidence>
<comment type="similarity">
    <text evidence="2">Belongs to the complex I subunit 6 family.</text>
</comment>
<keyword evidence="12 17" id="KW-0496">Mitochondrion</keyword>